<protein>
    <submittedName>
        <fullName evidence="1">XRE family transcriptional regulator</fullName>
    </submittedName>
</protein>
<gene>
    <name evidence="1" type="ORF">N8A98_05230</name>
</gene>
<dbReference type="Proteomes" id="UP001061862">
    <property type="component" value="Chromosome"/>
</dbReference>
<reference evidence="1 2" key="1">
    <citation type="submission" date="2022-09" db="EMBL/GenBank/DDBJ databases">
        <title>Interaction between co-microsymbionts with complementary sets of symbiotic genes in legume-rhizobium systems.</title>
        <authorList>
            <person name="Safronova V."/>
            <person name="Sazanova A."/>
            <person name="Afonin A."/>
            <person name="Chirak E."/>
        </authorList>
    </citation>
    <scope>NUCLEOTIDE SEQUENCE [LARGE SCALE GENOMIC DNA]</scope>
    <source>
        <strain evidence="1 2">A18/4-1</strain>
    </source>
</reference>
<dbReference type="EMBL" id="CP104965">
    <property type="protein sequence ID" value="UXN70598.1"/>
    <property type="molecule type" value="Genomic_DNA"/>
</dbReference>
<sequence length="86" mass="9494">MRAANDNLAAPRLLPYGTLPRGLSRTEASAYFGVSASLFDEMVKDGRAPRPKLINSRTIWDRVALDTCFDSLPTKDTCNPWDASYG</sequence>
<organism evidence="1 2">
    <name type="scientific">Devosia neptuniae</name>
    <dbReference type="NCBI Taxonomy" id="191302"/>
    <lineage>
        <taxon>Bacteria</taxon>
        <taxon>Pseudomonadati</taxon>
        <taxon>Pseudomonadota</taxon>
        <taxon>Alphaproteobacteria</taxon>
        <taxon>Hyphomicrobiales</taxon>
        <taxon>Devosiaceae</taxon>
        <taxon>Devosia</taxon>
    </lineage>
</organism>
<evidence type="ECO:0000313" key="2">
    <source>
        <dbReference type="Proteomes" id="UP001061862"/>
    </source>
</evidence>
<keyword evidence="2" id="KW-1185">Reference proteome</keyword>
<accession>A0ABY6CFK9</accession>
<name>A0ABY6CFK9_9HYPH</name>
<proteinExistence type="predicted"/>
<evidence type="ECO:0000313" key="1">
    <source>
        <dbReference type="EMBL" id="UXN70598.1"/>
    </source>
</evidence>